<comment type="caution">
    <text evidence="2">The sequence shown here is derived from an EMBL/GenBank/DDBJ whole genome shotgun (WGS) entry which is preliminary data.</text>
</comment>
<feature type="transmembrane region" description="Helical" evidence="1">
    <location>
        <begin position="12"/>
        <end position="32"/>
    </location>
</feature>
<evidence type="ECO:0000313" key="2">
    <source>
        <dbReference type="EMBL" id="GAU08879.1"/>
    </source>
</evidence>
<protein>
    <submittedName>
        <fullName evidence="2">Uncharacterized protein</fullName>
    </submittedName>
</protein>
<proteinExistence type="predicted"/>
<accession>A0A194AJF7</accession>
<keyword evidence="3" id="KW-1185">Reference proteome</keyword>
<organism evidence="2 3">
    <name type="scientific">Desulfoplanes formicivorans</name>
    <dbReference type="NCBI Taxonomy" id="1592317"/>
    <lineage>
        <taxon>Bacteria</taxon>
        <taxon>Pseudomonadati</taxon>
        <taxon>Thermodesulfobacteriota</taxon>
        <taxon>Desulfovibrionia</taxon>
        <taxon>Desulfovibrionales</taxon>
        <taxon>Desulfoplanaceae</taxon>
        <taxon>Desulfoplanes</taxon>
    </lineage>
</organism>
<keyword evidence="1" id="KW-0812">Transmembrane</keyword>
<name>A0A194AJF7_9BACT</name>
<keyword evidence="1" id="KW-0472">Membrane</keyword>
<dbReference type="Proteomes" id="UP000095200">
    <property type="component" value="Unassembled WGS sequence"/>
</dbReference>
<dbReference type="OrthoDB" id="8004422at2"/>
<keyword evidence="1" id="KW-1133">Transmembrane helix</keyword>
<dbReference type="AlphaFoldDB" id="A0A194AJF7"/>
<dbReference type="EMBL" id="BDFE01000016">
    <property type="protein sequence ID" value="GAU08879.1"/>
    <property type="molecule type" value="Genomic_DNA"/>
</dbReference>
<sequence>MDNESDKEKLKKLLILLGIFLSPFLVSSFLGIESRKIENPNDTGLFYEEFENKGLKKENTRHRRLSIEDNSYPYSNNNDLSKKDVIDKLTTYAVILGRASGCGIDTQYESHRVGKWIDRQFPPGSAEHKTYLSIYISGTAFHAREQAMGNSPDTCQEVSRALARIHLP</sequence>
<gene>
    <name evidence="2" type="ORF">DPF_1596</name>
</gene>
<reference evidence="3" key="1">
    <citation type="submission" date="2016-06" db="EMBL/GenBank/DDBJ databases">
        <title>Draft genome sequence of Desulfoplanes formicivorans strain Pf12B.</title>
        <authorList>
            <person name="Watanabe M."/>
            <person name="Kojima H."/>
            <person name="Fukui M."/>
        </authorList>
    </citation>
    <scope>NUCLEOTIDE SEQUENCE [LARGE SCALE GENOMIC DNA]</scope>
    <source>
        <strain evidence="3">Pf12B</strain>
    </source>
</reference>
<dbReference type="RefSeq" id="WP_141721091.1">
    <property type="nucleotide sequence ID" value="NZ_BDFE01000016.1"/>
</dbReference>
<evidence type="ECO:0000313" key="3">
    <source>
        <dbReference type="Proteomes" id="UP000095200"/>
    </source>
</evidence>
<evidence type="ECO:0000256" key="1">
    <source>
        <dbReference type="SAM" id="Phobius"/>
    </source>
</evidence>